<gene>
    <name evidence="1" type="ORF">J2S37_002322</name>
</gene>
<evidence type="ECO:0000313" key="2">
    <source>
        <dbReference type="Proteomes" id="UP001183619"/>
    </source>
</evidence>
<evidence type="ECO:0008006" key="3">
    <source>
        <dbReference type="Google" id="ProtNLM"/>
    </source>
</evidence>
<sequence>MNNIITVEELTVISGVTFPNFSLPREGLTLIKTQREQSATTLSMTIVGRMHPQSGRVVLHTDSHDLESSRQRFFAIAFAGVPEIDTLERLVPVRSVIREQAAWHLPWYKLTPRSIDNISSYVHAAQVVGFHPFGGDFMSNEQAKTLKVNDLNPSDRFLLRVVLAIMARPDAAMLLVDDLDQVRSLELRDHLLRELKKFSAIMPVVVFSCNPDSENICDTVIDLSHLSYSDNPARLSTEDNTARYRNQHAKNKRISLRGRTKPQAMDENIRTISAAHDHNTEGGAQ</sequence>
<reference evidence="1 2" key="1">
    <citation type="submission" date="2023-07" db="EMBL/GenBank/DDBJ databases">
        <title>Sequencing the genomes of 1000 actinobacteria strains.</title>
        <authorList>
            <person name="Klenk H.-P."/>
        </authorList>
    </citation>
    <scope>NUCLEOTIDE SEQUENCE [LARGE SCALE GENOMIC DNA]</scope>
    <source>
        <strain evidence="1 2">DSM 44508</strain>
    </source>
</reference>
<dbReference type="RefSeq" id="WP_277105576.1">
    <property type="nucleotide sequence ID" value="NZ_BAAAJS010000042.1"/>
</dbReference>
<dbReference type="Proteomes" id="UP001183619">
    <property type="component" value="Unassembled WGS sequence"/>
</dbReference>
<dbReference type="EMBL" id="JAVDYF010000001">
    <property type="protein sequence ID" value="MDR7355784.1"/>
    <property type="molecule type" value="Genomic_DNA"/>
</dbReference>
<proteinExistence type="predicted"/>
<keyword evidence="2" id="KW-1185">Reference proteome</keyword>
<protein>
    <recommendedName>
        <fullName evidence="3">ABC transporter ATP-binding protein</fullName>
    </recommendedName>
</protein>
<comment type="caution">
    <text evidence="1">The sequence shown here is derived from an EMBL/GenBank/DDBJ whole genome shotgun (WGS) entry which is preliminary data.</text>
</comment>
<organism evidence="1 2">
    <name type="scientific">Corynebacterium felinum</name>
    <dbReference type="NCBI Taxonomy" id="131318"/>
    <lineage>
        <taxon>Bacteria</taxon>
        <taxon>Bacillati</taxon>
        <taxon>Actinomycetota</taxon>
        <taxon>Actinomycetes</taxon>
        <taxon>Mycobacteriales</taxon>
        <taxon>Corynebacteriaceae</taxon>
        <taxon>Corynebacterium</taxon>
    </lineage>
</organism>
<evidence type="ECO:0000313" key="1">
    <source>
        <dbReference type="EMBL" id="MDR7355784.1"/>
    </source>
</evidence>
<accession>A0ABU2BCS8</accession>
<name>A0ABU2BCS8_9CORY</name>
<dbReference type="Gene3D" id="3.40.50.300">
    <property type="entry name" value="P-loop containing nucleotide triphosphate hydrolases"/>
    <property type="match status" value="1"/>
</dbReference>
<dbReference type="InterPro" id="IPR027417">
    <property type="entry name" value="P-loop_NTPase"/>
</dbReference>